<dbReference type="EC" id="2.7.11.1" evidence="2"/>
<protein>
    <recommendedName>
        <fullName evidence="11">Protein kinase G11A</fullName>
        <ecNumber evidence="2">2.7.11.1</ecNumber>
    </recommendedName>
</protein>
<dbReference type="SUPFAM" id="SSF56112">
    <property type="entry name" value="Protein kinase-like (PK-like)"/>
    <property type="match status" value="1"/>
</dbReference>
<feature type="region of interest" description="Disordered" evidence="12">
    <location>
        <begin position="176"/>
        <end position="212"/>
    </location>
</feature>
<dbReference type="Gramene" id="Zm00001eb023710_T001">
    <property type="protein sequence ID" value="Zm00001eb023710_P001"/>
    <property type="gene ID" value="Zm00001eb023710"/>
</dbReference>
<dbReference type="AlphaFoldDB" id="A0A1D6K8N2"/>
<dbReference type="OMA" id="FHMDVGG"/>
<gene>
    <name evidence="15" type="primary">LOC103637670</name>
    <name evidence="14" type="ORF">ZEAMMB73_Zm00001d029948</name>
</gene>
<dbReference type="eggNOG" id="KOG0610">
    <property type="taxonomic scope" value="Eukaryota"/>
</dbReference>
<dbReference type="PANTHER" id="PTHR45637">
    <property type="entry name" value="FLIPPASE KINASE 1-RELATED"/>
    <property type="match status" value="1"/>
</dbReference>
<keyword evidence="16" id="KW-1185">Reference proteome</keyword>
<dbReference type="InterPro" id="IPR011009">
    <property type="entry name" value="Kinase-like_dom_sf"/>
</dbReference>
<comment type="catalytic activity">
    <reaction evidence="8">
        <text>L-threonyl-[protein] + ATP = O-phospho-L-threonyl-[protein] + ADP + H(+)</text>
        <dbReference type="Rhea" id="RHEA:46608"/>
        <dbReference type="Rhea" id="RHEA-COMP:11060"/>
        <dbReference type="Rhea" id="RHEA-COMP:11605"/>
        <dbReference type="ChEBI" id="CHEBI:15378"/>
        <dbReference type="ChEBI" id="CHEBI:30013"/>
        <dbReference type="ChEBI" id="CHEBI:30616"/>
        <dbReference type="ChEBI" id="CHEBI:61977"/>
        <dbReference type="ChEBI" id="CHEBI:456216"/>
        <dbReference type="EC" id="2.7.11.1"/>
    </reaction>
</comment>
<dbReference type="ExpressionAtlas" id="A0A1D6K8N2">
    <property type="expression patterns" value="baseline and differential"/>
</dbReference>
<evidence type="ECO:0000256" key="9">
    <source>
        <dbReference type="ARBA" id="ARBA00048679"/>
    </source>
</evidence>
<dbReference type="PROSITE" id="PS50011">
    <property type="entry name" value="PROTEIN_KINASE_DOM"/>
    <property type="match status" value="1"/>
</dbReference>
<proteinExistence type="evidence at protein level"/>
<feature type="compositionally biased region" description="Polar residues" evidence="12">
    <location>
        <begin position="609"/>
        <end position="636"/>
    </location>
</feature>
<evidence type="ECO:0000256" key="1">
    <source>
        <dbReference type="ARBA" id="ARBA00009903"/>
    </source>
</evidence>
<comment type="similarity">
    <text evidence="1">Belongs to the protein kinase superfamily. AGC Ser/Thr protein kinase family.</text>
</comment>
<dbReference type="EMBL" id="CM007647">
    <property type="protein sequence ID" value="ONL99881.1"/>
    <property type="molecule type" value="Genomic_DNA"/>
</dbReference>
<dbReference type="FunFam" id="1.10.510.10:FF:000028">
    <property type="entry name" value="serine/threonine-protein kinase D6PK-like"/>
    <property type="match status" value="1"/>
</dbReference>
<feature type="region of interest" description="Disordered" evidence="12">
    <location>
        <begin position="425"/>
        <end position="456"/>
    </location>
</feature>
<name>A0A1D6K8N2_MAIZE</name>
<evidence type="ECO:0000256" key="4">
    <source>
        <dbReference type="ARBA" id="ARBA00022679"/>
    </source>
</evidence>
<dbReference type="SMART" id="SM00220">
    <property type="entry name" value="S_TKc"/>
    <property type="match status" value="1"/>
</dbReference>
<evidence type="ECO:0000256" key="3">
    <source>
        <dbReference type="ARBA" id="ARBA00022527"/>
    </source>
</evidence>
<keyword evidence="3" id="KW-0723">Serine/threonine-protein kinase</keyword>
<feature type="region of interest" description="Disordered" evidence="12">
    <location>
        <begin position="1"/>
        <end position="39"/>
    </location>
</feature>
<dbReference type="Gene3D" id="1.10.510.10">
    <property type="entry name" value="Transferase(Phosphotransferase) domain 1"/>
    <property type="match status" value="2"/>
</dbReference>
<dbReference type="GO" id="GO:0005737">
    <property type="term" value="C:cytoplasm"/>
    <property type="evidence" value="ECO:0000318"/>
    <property type="project" value="GO_Central"/>
</dbReference>
<dbReference type="GO" id="GO:0005524">
    <property type="term" value="F:ATP binding"/>
    <property type="evidence" value="ECO:0007669"/>
    <property type="project" value="UniProtKB-KW"/>
</dbReference>
<dbReference type="PaxDb" id="4577-GRMZM2G392477_P01"/>
<dbReference type="Pfam" id="PF00069">
    <property type="entry name" value="Pkinase"/>
    <property type="match status" value="2"/>
</dbReference>
<dbReference type="OrthoDB" id="663402at2759"/>
<dbReference type="SMR" id="A0A1D6K8N2"/>
<dbReference type="FunFam" id="1.10.510.10:FF:000020">
    <property type="entry name" value="serine/threonine-protein kinase D6PK-like"/>
    <property type="match status" value="1"/>
</dbReference>
<keyword evidence="6 14" id="KW-0418">Kinase</keyword>
<organism evidence="14">
    <name type="scientific">Zea mays</name>
    <name type="common">Maize</name>
    <dbReference type="NCBI Taxonomy" id="4577"/>
    <lineage>
        <taxon>Eukaryota</taxon>
        <taxon>Viridiplantae</taxon>
        <taxon>Streptophyta</taxon>
        <taxon>Embryophyta</taxon>
        <taxon>Tracheophyta</taxon>
        <taxon>Spermatophyta</taxon>
        <taxon>Magnoliopsida</taxon>
        <taxon>Liliopsida</taxon>
        <taxon>Poales</taxon>
        <taxon>Poaceae</taxon>
        <taxon>PACMAD clade</taxon>
        <taxon>Panicoideae</taxon>
        <taxon>Andropogonodae</taxon>
        <taxon>Andropogoneae</taxon>
        <taxon>Tripsacinae</taxon>
        <taxon>Zea</taxon>
    </lineage>
</organism>
<feature type="compositionally biased region" description="Low complexity" evidence="12">
    <location>
        <begin position="176"/>
        <end position="190"/>
    </location>
</feature>
<sequence>MQRSRTQHAEHHPGGTATHTPFRTQELEAPLDPGSDPEYRDFQFRFIPEVFELQMGGGVRNGDGKVTAEKVLGFEFDKVRISIASSDDEVDGEAPPRSSFSGASHPPEPVDEIDTVFVAVDGREKPVQKPIISWDASPPPSGAASPHSSIDSSGAAATTVTITSLAPSCTVTSRSAKTSVSSSAASDGSGWSNGTGTGAGGSAGKPHKGGDPRWKAILAARARDGPLAMGSFRLLRRLGCGDIGTVYLSELSGGGAGNGGAARPCWFAMKVMDKASLESRRKLSRAQTEREILQLLDHPFLPTLYAHFETDRFACLVMEFCPGGDLHALRQRQPGKHFPEHAARFYAAEVLLALEYLHMLGVVYRDLKPENVLVREDGHIMISDFDLSLRCAVSPTLVRSSLNSDSRNAQAACIQPTCFMPKLFGQRSKKSSSAKKSKSKGGEPRQQQAPTGLPELVVEPTGARSMSFVGTHEYLAPEIIKGEGHGSAVDWWTFGIFLHELMYGKTPFKGQTNRATLFNVVGQQLRFPDCPGTSNASRDLIRGLLAKEPQSRLGVKRGAAEIKQHPFFEGVNWALIRCSTPPGVPRAVEPVALAPPAPAKPAPVERAEINSSSNSKRMEINSSSNSKRMEINSSSKRMAGTGSESGGKFLDFEFF</sequence>
<dbReference type="InterPro" id="IPR008271">
    <property type="entry name" value="Ser/Thr_kinase_AS"/>
</dbReference>
<evidence type="ECO:0000256" key="5">
    <source>
        <dbReference type="ARBA" id="ARBA00022741"/>
    </source>
</evidence>
<keyword evidence="5" id="KW-0547">Nucleotide-binding</keyword>
<evidence type="ECO:0000256" key="2">
    <source>
        <dbReference type="ARBA" id="ARBA00012513"/>
    </source>
</evidence>
<keyword evidence="17" id="KW-1267">Proteomics identification</keyword>
<reference evidence="14 16" key="1">
    <citation type="submission" date="2015-12" db="EMBL/GenBank/DDBJ databases">
        <title>Update maize B73 reference genome by single molecule sequencing technologies.</title>
        <authorList>
            <consortium name="Maize Genome Sequencing Project"/>
            <person name="Ware D."/>
        </authorList>
    </citation>
    <scope>NUCLEOTIDE SEQUENCE [LARGE SCALE GENOMIC DNA]</scope>
    <source>
        <strain evidence="16">cv. B73</strain>
        <tissue evidence="14">Seedling</tissue>
    </source>
</reference>
<evidence type="ECO:0000256" key="8">
    <source>
        <dbReference type="ARBA" id="ARBA00047899"/>
    </source>
</evidence>
<dbReference type="GO" id="GO:0004674">
    <property type="term" value="F:protein serine/threonine kinase activity"/>
    <property type="evidence" value="ECO:0000318"/>
    <property type="project" value="GO_Central"/>
</dbReference>
<feature type="region of interest" description="Disordered" evidence="12">
    <location>
        <begin position="130"/>
        <end position="152"/>
    </location>
</feature>
<evidence type="ECO:0000256" key="12">
    <source>
        <dbReference type="SAM" id="MobiDB-lite"/>
    </source>
</evidence>
<evidence type="ECO:0000256" key="11">
    <source>
        <dbReference type="ARBA" id="ARBA00074231"/>
    </source>
</evidence>
<dbReference type="Gene3D" id="3.30.200.20">
    <property type="entry name" value="Phosphorylase Kinase, domain 1"/>
    <property type="match status" value="1"/>
</dbReference>
<evidence type="ECO:0000256" key="10">
    <source>
        <dbReference type="ARBA" id="ARBA00053984"/>
    </source>
</evidence>
<reference evidence="15" key="2">
    <citation type="submission" date="2019-07" db="EMBL/GenBank/DDBJ databases">
        <authorList>
            <person name="Seetharam A."/>
            <person name="Woodhouse M."/>
            <person name="Cannon E."/>
        </authorList>
    </citation>
    <scope>NUCLEOTIDE SEQUENCE [LARGE SCALE GENOMIC DNA]</scope>
    <source>
        <strain evidence="15">cv. B73</strain>
    </source>
</reference>
<accession>A0A1D6K8N2</accession>
<dbReference type="InterPro" id="IPR000719">
    <property type="entry name" value="Prot_kinase_dom"/>
</dbReference>
<evidence type="ECO:0000313" key="16">
    <source>
        <dbReference type="Proteomes" id="UP000007305"/>
    </source>
</evidence>
<evidence type="ECO:0000259" key="13">
    <source>
        <dbReference type="PROSITE" id="PS50011"/>
    </source>
</evidence>
<feature type="domain" description="Protein kinase" evidence="13">
    <location>
        <begin position="232"/>
        <end position="568"/>
    </location>
</feature>
<keyword evidence="7" id="KW-0067">ATP-binding</keyword>
<reference evidence="15" key="3">
    <citation type="submission" date="2021-05" db="UniProtKB">
        <authorList>
            <consortium name="EnsemblPlants"/>
        </authorList>
    </citation>
    <scope>IDENTIFICATION</scope>
    <source>
        <strain evidence="15">cv. B73</strain>
    </source>
</reference>
<evidence type="ECO:0007829" key="17">
    <source>
        <dbReference type="PeptideAtlas" id="A0A1D6K8N2"/>
    </source>
</evidence>
<evidence type="ECO:0000313" key="14">
    <source>
        <dbReference type="EMBL" id="ONL99881.1"/>
    </source>
</evidence>
<dbReference type="GO" id="GO:0005634">
    <property type="term" value="C:nucleus"/>
    <property type="evidence" value="ECO:0000318"/>
    <property type="project" value="GO_Central"/>
</dbReference>
<dbReference type="EnsemblPlants" id="Zm00001eb023710_T001">
    <property type="protein sequence ID" value="Zm00001eb023710_P001"/>
    <property type="gene ID" value="Zm00001eb023710"/>
</dbReference>
<dbReference type="GeneID" id="103637670"/>
<feature type="compositionally biased region" description="Basic residues" evidence="12">
    <location>
        <begin position="427"/>
        <end position="439"/>
    </location>
</feature>
<comment type="catalytic activity">
    <reaction evidence="9">
        <text>L-seryl-[protein] + ATP = O-phospho-L-seryl-[protein] + ADP + H(+)</text>
        <dbReference type="Rhea" id="RHEA:17989"/>
        <dbReference type="Rhea" id="RHEA-COMP:9863"/>
        <dbReference type="Rhea" id="RHEA-COMP:11604"/>
        <dbReference type="ChEBI" id="CHEBI:15378"/>
        <dbReference type="ChEBI" id="CHEBI:29999"/>
        <dbReference type="ChEBI" id="CHEBI:30616"/>
        <dbReference type="ChEBI" id="CHEBI:83421"/>
        <dbReference type="ChEBI" id="CHEBI:456216"/>
        <dbReference type="EC" id="2.7.11.1"/>
    </reaction>
</comment>
<dbReference type="IntAct" id="A0A1D6K8N2">
    <property type="interactions" value="1"/>
</dbReference>
<feature type="region of interest" description="Disordered" evidence="12">
    <location>
        <begin position="595"/>
        <end position="646"/>
    </location>
</feature>
<evidence type="ECO:0000256" key="7">
    <source>
        <dbReference type="ARBA" id="ARBA00022840"/>
    </source>
</evidence>
<dbReference type="Proteomes" id="UP000007305">
    <property type="component" value="Chromosome 1"/>
</dbReference>
<dbReference type="RefSeq" id="XP_008658451.1">
    <property type="nucleotide sequence ID" value="XM_008660229.4"/>
</dbReference>
<evidence type="ECO:0000256" key="6">
    <source>
        <dbReference type="ARBA" id="ARBA00022777"/>
    </source>
</evidence>
<dbReference type="FunFam" id="3.30.200.20:FF:000032">
    <property type="entry name" value="Serine/threonine-protein kinase D6PK-like"/>
    <property type="match status" value="1"/>
</dbReference>
<feature type="region of interest" description="Disordered" evidence="12">
    <location>
        <begin position="86"/>
        <end position="110"/>
    </location>
</feature>
<feature type="compositionally biased region" description="Gly residues" evidence="12">
    <location>
        <begin position="191"/>
        <end position="203"/>
    </location>
</feature>
<dbReference type="PROSITE" id="PS00108">
    <property type="entry name" value="PROTEIN_KINASE_ST"/>
    <property type="match status" value="1"/>
</dbReference>
<dbReference type="CDD" id="cd05574">
    <property type="entry name" value="STKc_phototropin_like"/>
    <property type="match status" value="1"/>
</dbReference>
<comment type="function">
    <text evidence="10">May play a role in the regulation of metabolism and signal transduction processes.</text>
</comment>
<evidence type="ECO:0000313" key="15">
    <source>
        <dbReference type="EnsemblPlants" id="Zm00001eb023710_P001"/>
    </source>
</evidence>
<keyword evidence="4" id="KW-0808">Transferase</keyword>
<dbReference type="GO" id="GO:0005886">
    <property type="term" value="C:plasma membrane"/>
    <property type="evidence" value="ECO:0000318"/>
    <property type="project" value="GO_Central"/>
</dbReference>
<dbReference type="KEGG" id="zma:103637670"/>